<feature type="compositionally biased region" description="Basic residues" evidence="1">
    <location>
        <begin position="542"/>
        <end position="553"/>
    </location>
</feature>
<accession>A0ABD2KK69</accession>
<sequence>MCMEIIRHLLDLDNKINKQIICAEFLDKDNKINRTILCVEFIRHLLNMDEIHKKILGIDKEETSQTNHLNGLLIRAMDMDKLAQTIICVEFIRNLLYMDKINMKIMGMDKEETSQTLMILFIFGLPMDILQWMGVLFLQCLAQRTSMIMAVAPFYDCDVRRMILLIGEVLANSKSSDTAVQSTEQNLVGQLFKKLNLRDDNEAEDGQQMKQFISDLIEQEEVIRAALDEDTEQPLPPPTKPHLLQEYHLLKSMKNQIDNPLAQLINKLRKISGNMKKSFFEVDSKSKVKQLNEIGQQLLKLLGESWQISFNEIEPIKENESKGKMLKELAKCSAKFKWDYWQNGQQSQKKGQNYGNDGQNEKRIFQLLYNLSNDGTNGLASADLKSGAKKRQQRKRRKRANGDDTKPIWQTQGFWITIFVVVAALALLIIISCFCNRNNNTHRGGSSTDEEHGYGSPRYDSSPAPYHGVQMHPVQPERPTYYNNPPHGYGQNNPDNYGHGNHQPHGYRQNNPDNYGHGQGGYGQSSDDDGVIEFGPGVDQHHRSRGRHHHHSNPHGYPSSYIPPAPGTEDEHHYGGGGGCENYGDL</sequence>
<keyword evidence="4" id="KW-1185">Reference proteome</keyword>
<keyword evidence="2" id="KW-0472">Membrane</keyword>
<evidence type="ECO:0000313" key="3">
    <source>
        <dbReference type="EMBL" id="KAL3102849.1"/>
    </source>
</evidence>
<feature type="region of interest" description="Disordered" evidence="1">
    <location>
        <begin position="442"/>
        <end position="586"/>
    </location>
</feature>
<reference evidence="3 4" key="1">
    <citation type="submission" date="2024-10" db="EMBL/GenBank/DDBJ databases">
        <authorList>
            <person name="Kim D."/>
        </authorList>
    </citation>
    <scope>NUCLEOTIDE SEQUENCE [LARGE SCALE GENOMIC DNA]</scope>
    <source>
        <strain evidence="3">BH-2024</strain>
    </source>
</reference>
<feature type="region of interest" description="Disordered" evidence="1">
    <location>
        <begin position="380"/>
        <end position="404"/>
    </location>
</feature>
<name>A0ABD2KK69_9BILA</name>
<feature type="compositionally biased region" description="Basic residues" evidence="1">
    <location>
        <begin position="387"/>
        <end position="399"/>
    </location>
</feature>
<evidence type="ECO:0000256" key="1">
    <source>
        <dbReference type="SAM" id="MobiDB-lite"/>
    </source>
</evidence>
<comment type="caution">
    <text evidence="3">The sequence shown here is derived from an EMBL/GenBank/DDBJ whole genome shotgun (WGS) entry which is preliminary data.</text>
</comment>
<dbReference type="Proteomes" id="UP001620626">
    <property type="component" value="Unassembled WGS sequence"/>
</dbReference>
<evidence type="ECO:0000256" key="2">
    <source>
        <dbReference type="SAM" id="Phobius"/>
    </source>
</evidence>
<keyword evidence="2" id="KW-1133">Transmembrane helix</keyword>
<dbReference type="AlphaFoldDB" id="A0ABD2KK69"/>
<protein>
    <submittedName>
        <fullName evidence="3">Uncharacterized protein</fullName>
    </submittedName>
</protein>
<feature type="compositionally biased region" description="Gly residues" evidence="1">
    <location>
        <begin position="575"/>
        <end position="586"/>
    </location>
</feature>
<keyword evidence="2" id="KW-0812">Transmembrane</keyword>
<dbReference type="EMBL" id="JBICBT010000748">
    <property type="protein sequence ID" value="KAL3102849.1"/>
    <property type="molecule type" value="Genomic_DNA"/>
</dbReference>
<organism evidence="3 4">
    <name type="scientific">Heterodera trifolii</name>
    <dbReference type="NCBI Taxonomy" id="157864"/>
    <lineage>
        <taxon>Eukaryota</taxon>
        <taxon>Metazoa</taxon>
        <taxon>Ecdysozoa</taxon>
        <taxon>Nematoda</taxon>
        <taxon>Chromadorea</taxon>
        <taxon>Rhabditida</taxon>
        <taxon>Tylenchina</taxon>
        <taxon>Tylenchomorpha</taxon>
        <taxon>Tylenchoidea</taxon>
        <taxon>Heteroderidae</taxon>
        <taxon>Heteroderinae</taxon>
        <taxon>Heterodera</taxon>
    </lineage>
</organism>
<proteinExistence type="predicted"/>
<gene>
    <name evidence="3" type="ORF">niasHT_027747</name>
</gene>
<evidence type="ECO:0000313" key="4">
    <source>
        <dbReference type="Proteomes" id="UP001620626"/>
    </source>
</evidence>
<feature type="transmembrane region" description="Helical" evidence="2">
    <location>
        <begin position="414"/>
        <end position="435"/>
    </location>
</feature>